<dbReference type="EMBL" id="CAADFN010000035">
    <property type="protein sequence ID" value="VFK17775.1"/>
    <property type="molecule type" value="Genomic_DNA"/>
</dbReference>
<organism evidence="1">
    <name type="scientific">Candidatus Kentrum sp. LFY</name>
    <dbReference type="NCBI Taxonomy" id="2126342"/>
    <lineage>
        <taxon>Bacteria</taxon>
        <taxon>Pseudomonadati</taxon>
        <taxon>Pseudomonadota</taxon>
        <taxon>Gammaproteobacteria</taxon>
        <taxon>Candidatus Kentrum</taxon>
    </lineage>
</organism>
<reference evidence="1" key="1">
    <citation type="submission" date="2019-02" db="EMBL/GenBank/DDBJ databases">
        <authorList>
            <person name="Gruber-Vodicka R. H."/>
            <person name="Seah K. B. B."/>
        </authorList>
    </citation>
    <scope>NUCLEOTIDE SEQUENCE</scope>
    <source>
        <strain evidence="1">BECK_BY7</strain>
    </source>
</reference>
<name>A0A450WL54_9GAMM</name>
<dbReference type="AlphaFoldDB" id="A0A450WL54"/>
<evidence type="ECO:0000313" key="1">
    <source>
        <dbReference type="EMBL" id="VFK17775.1"/>
    </source>
</evidence>
<gene>
    <name evidence="1" type="ORF">BECKLFY1418C_GA0070996_103523</name>
</gene>
<proteinExistence type="predicted"/>
<protein>
    <submittedName>
        <fullName evidence="1">Uncharacterized protein</fullName>
    </submittedName>
</protein>
<sequence length="158" mass="17186">MPYQNIDASLSPEDIKAIKDAFALIQEKLPFLVNLTPKERRSLFKTGVDSVSFIENALNAAQDHPDILPATFKTAELKSDVDLFSVLTDIGTIAASVASQIDDTRLAVGSEAMEKSTQIYNYVKAAAKTTPGLKPVADQLGQRFKKAGRHRKPADPAE</sequence>
<accession>A0A450WL54</accession>